<name>A0ABQ9FKC1_TEGGR</name>
<dbReference type="EMBL" id="JARBDR010000246">
    <property type="protein sequence ID" value="KAJ8317084.1"/>
    <property type="molecule type" value="Genomic_DNA"/>
</dbReference>
<dbReference type="EMBL" id="JARBDR010000246">
    <property type="protein sequence ID" value="KAJ8317748.1"/>
    <property type="molecule type" value="Genomic_DNA"/>
</dbReference>
<evidence type="ECO:0000313" key="3">
    <source>
        <dbReference type="Proteomes" id="UP001217089"/>
    </source>
</evidence>
<proteinExistence type="predicted"/>
<gene>
    <name evidence="1" type="ORF">KUTeg_004988</name>
    <name evidence="2" type="ORF">KUTeg_005652</name>
</gene>
<organism evidence="2 3">
    <name type="scientific">Tegillarca granosa</name>
    <name type="common">Malaysian cockle</name>
    <name type="synonym">Anadara granosa</name>
    <dbReference type="NCBI Taxonomy" id="220873"/>
    <lineage>
        <taxon>Eukaryota</taxon>
        <taxon>Metazoa</taxon>
        <taxon>Spiralia</taxon>
        <taxon>Lophotrochozoa</taxon>
        <taxon>Mollusca</taxon>
        <taxon>Bivalvia</taxon>
        <taxon>Autobranchia</taxon>
        <taxon>Pteriomorphia</taxon>
        <taxon>Arcoida</taxon>
        <taxon>Arcoidea</taxon>
        <taxon>Arcidae</taxon>
        <taxon>Tegillarca</taxon>
    </lineage>
</organism>
<comment type="caution">
    <text evidence="2">The sequence shown here is derived from an EMBL/GenBank/DDBJ whole genome shotgun (WGS) entry which is preliminary data.</text>
</comment>
<protein>
    <submittedName>
        <fullName evidence="2">Uncharacterized protein</fullName>
    </submittedName>
</protein>
<accession>A0ABQ9FKC1</accession>
<dbReference type="Proteomes" id="UP001217089">
    <property type="component" value="Unassembled WGS sequence"/>
</dbReference>
<evidence type="ECO:0000313" key="2">
    <source>
        <dbReference type="EMBL" id="KAJ8317748.1"/>
    </source>
</evidence>
<keyword evidence="3" id="KW-1185">Reference proteome</keyword>
<sequence>MALIQDELDDIAEIWNTHTIRPSTNKNVPSGRPDLMYFTPMLWGSEDYLCSVPDEELDVCATEAEFRSSIPCDADVYKFCIETIRRHNLDIPKDLNSAVNVYKFLRTEILTVLSG</sequence>
<evidence type="ECO:0000313" key="1">
    <source>
        <dbReference type="EMBL" id="KAJ8317084.1"/>
    </source>
</evidence>
<reference evidence="2 3" key="1">
    <citation type="submission" date="2022-12" db="EMBL/GenBank/DDBJ databases">
        <title>Chromosome-level genome of Tegillarca granosa.</title>
        <authorList>
            <person name="Kim J."/>
        </authorList>
    </citation>
    <scope>NUCLEOTIDE SEQUENCE [LARGE SCALE GENOMIC DNA]</scope>
    <source>
        <strain evidence="2">Teg-2019</strain>
        <tissue evidence="2">Adductor muscle</tissue>
    </source>
</reference>